<dbReference type="InterPro" id="IPR013686">
    <property type="entry name" value="Polypept-transport_assoc_ShlB"/>
</dbReference>
<evidence type="ECO:0000313" key="10">
    <source>
        <dbReference type="EMBL" id="KGF72460.1"/>
    </source>
</evidence>
<dbReference type="STRING" id="1497020.DO97_08830"/>
<keyword evidence="3" id="KW-0732">Signal</keyword>
<feature type="domain" description="POTRA" evidence="8">
    <location>
        <begin position="159"/>
        <end position="227"/>
    </location>
</feature>
<evidence type="ECO:0000259" key="9">
    <source>
        <dbReference type="Pfam" id="PF08479"/>
    </source>
</evidence>
<feature type="compositionally biased region" description="Polar residues" evidence="6">
    <location>
        <begin position="103"/>
        <end position="124"/>
    </location>
</feature>
<evidence type="ECO:0000259" key="7">
    <source>
        <dbReference type="Pfam" id="PF01103"/>
    </source>
</evidence>
<dbReference type="InterPro" id="IPR000184">
    <property type="entry name" value="Bac_surfAg_D15"/>
</dbReference>
<feature type="domain" description="POTRA" evidence="8">
    <location>
        <begin position="331"/>
        <end position="392"/>
    </location>
</feature>
<dbReference type="InterPro" id="IPR039910">
    <property type="entry name" value="D15-like"/>
</dbReference>
<dbReference type="AlphaFoldDB" id="A0A098TIS5"/>
<evidence type="ECO:0000256" key="3">
    <source>
        <dbReference type="ARBA" id="ARBA00022729"/>
    </source>
</evidence>
<keyword evidence="5" id="KW-0998">Cell outer membrane</keyword>
<dbReference type="Pfam" id="PF01103">
    <property type="entry name" value="Omp85"/>
    <property type="match status" value="1"/>
</dbReference>
<feature type="region of interest" description="Disordered" evidence="6">
    <location>
        <begin position="75"/>
        <end position="155"/>
    </location>
</feature>
<reference evidence="10 11" key="1">
    <citation type="journal article" date="2014" name="Mol. Ecol.">
        <title>Evolution of Synechococcus.</title>
        <authorList>
            <person name="Dvorak P."/>
            <person name="Casamatta D."/>
            <person name="Hasler P."/>
            <person name="Poulickova A."/>
            <person name="Ondrej V."/>
            <person name="Sanges R."/>
        </authorList>
    </citation>
    <scope>NUCLEOTIDE SEQUENCE [LARGE SCALE GENOMIC DNA]</scope>
    <source>
        <strain evidence="10 11">CAUP A 1101</strain>
    </source>
</reference>
<organism evidence="10 11">
    <name type="scientific">Neosynechococcus sphagnicola sy1</name>
    <dbReference type="NCBI Taxonomy" id="1497020"/>
    <lineage>
        <taxon>Bacteria</taxon>
        <taxon>Bacillati</taxon>
        <taxon>Cyanobacteriota</taxon>
        <taxon>Cyanophyceae</taxon>
        <taxon>Neosynechococcales</taxon>
        <taxon>Neosynechococcaceae</taxon>
        <taxon>Neosynechococcus</taxon>
    </lineage>
</organism>
<gene>
    <name evidence="10" type="ORF">DO97_08830</name>
</gene>
<dbReference type="PANTHER" id="PTHR12815:SF47">
    <property type="entry name" value="TRANSLOCATION AND ASSEMBLY MODULE SUBUNIT TAMA"/>
    <property type="match status" value="1"/>
</dbReference>
<evidence type="ECO:0000256" key="5">
    <source>
        <dbReference type="ARBA" id="ARBA00023237"/>
    </source>
</evidence>
<feature type="domain" description="Polypeptide-transport-associated ShlB-type" evidence="9">
    <location>
        <begin position="231"/>
        <end position="304"/>
    </location>
</feature>
<dbReference type="Gene3D" id="3.10.20.310">
    <property type="entry name" value="membrane protein fhac"/>
    <property type="match status" value="3"/>
</dbReference>
<comment type="caution">
    <text evidence="10">The sequence shown here is derived from an EMBL/GenBank/DDBJ whole genome shotgun (WGS) entry which is preliminary data.</text>
</comment>
<evidence type="ECO:0000256" key="1">
    <source>
        <dbReference type="ARBA" id="ARBA00004370"/>
    </source>
</evidence>
<evidence type="ECO:0000256" key="6">
    <source>
        <dbReference type="SAM" id="MobiDB-lite"/>
    </source>
</evidence>
<name>A0A098TIS5_9CYAN</name>
<dbReference type="InterPro" id="IPR010827">
    <property type="entry name" value="BamA/TamA_POTRA"/>
</dbReference>
<proteinExistence type="predicted"/>
<dbReference type="Pfam" id="PF08479">
    <property type="entry name" value="POTRA_2"/>
    <property type="match status" value="1"/>
</dbReference>
<evidence type="ECO:0000259" key="8">
    <source>
        <dbReference type="Pfam" id="PF07244"/>
    </source>
</evidence>
<feature type="compositionally biased region" description="Pro residues" evidence="6">
    <location>
        <begin position="80"/>
        <end position="95"/>
    </location>
</feature>
<keyword evidence="11" id="KW-1185">Reference proteome</keyword>
<evidence type="ECO:0000313" key="11">
    <source>
        <dbReference type="Proteomes" id="UP000030170"/>
    </source>
</evidence>
<dbReference type="EMBL" id="JJML01000026">
    <property type="protein sequence ID" value="KGF72460.1"/>
    <property type="molecule type" value="Genomic_DNA"/>
</dbReference>
<dbReference type="Gene3D" id="2.40.160.50">
    <property type="entry name" value="membrane protein fhac: a member of the omp85/tpsb transporter family"/>
    <property type="match status" value="1"/>
</dbReference>
<dbReference type="Pfam" id="PF07244">
    <property type="entry name" value="POTRA"/>
    <property type="match status" value="2"/>
</dbReference>
<keyword evidence="2" id="KW-0812">Transmembrane</keyword>
<feature type="domain" description="Bacterial surface antigen (D15)" evidence="7">
    <location>
        <begin position="419"/>
        <end position="744"/>
    </location>
</feature>
<feature type="compositionally biased region" description="Pro residues" evidence="6">
    <location>
        <begin position="131"/>
        <end position="140"/>
    </location>
</feature>
<dbReference type="Proteomes" id="UP000030170">
    <property type="component" value="Unassembled WGS sequence"/>
</dbReference>
<protein>
    <recommendedName>
        <fullName evidence="12">Surface antigen (D15)</fullName>
    </recommendedName>
</protein>
<comment type="subcellular location">
    <subcellularLocation>
        <location evidence="1">Membrane</location>
    </subcellularLocation>
</comment>
<dbReference type="PANTHER" id="PTHR12815">
    <property type="entry name" value="SORTING AND ASSEMBLY MACHINERY SAMM50 PROTEIN FAMILY MEMBER"/>
    <property type="match status" value="1"/>
</dbReference>
<dbReference type="GO" id="GO:0019867">
    <property type="term" value="C:outer membrane"/>
    <property type="evidence" value="ECO:0007669"/>
    <property type="project" value="InterPro"/>
</dbReference>
<keyword evidence="4" id="KW-0472">Membrane</keyword>
<evidence type="ECO:0000256" key="2">
    <source>
        <dbReference type="ARBA" id="ARBA00022692"/>
    </source>
</evidence>
<evidence type="ECO:0008006" key="12">
    <source>
        <dbReference type="Google" id="ProtNLM"/>
    </source>
</evidence>
<accession>A0A098TIS5</accession>
<evidence type="ECO:0000256" key="4">
    <source>
        <dbReference type="ARBA" id="ARBA00023136"/>
    </source>
</evidence>
<sequence>MEVLIKSNKMRLSPVLVAAVATTATLCAASPTRGQALDARLLETEALVASQVNEPHPSVGEGYPQAAPIPDTVLAQQPASAPPSPAADGPPPEQPAAPGTPSQIQQAPDQFRFNFTPQNTSPNPIQVDLTPPQPAQPTVPSPIQTQPAATDESEPRVLVSEVFVEGVDGTLQDAVYGAIRTQPGRTATRSQLQADVNAIFATGFFATVRVDPSDTPLGVRVTFVVQPNPVLTKVQATGIKVLPPAVVEKIFSPQYGSTLSFRKLQDGIKELNKWYQDNGYVLAQVVGSPKVADDGTVTLEVAEGQIEEIKIRYVSKEGEEVDAKGRPIRGRTRPYVITRELQLKPGDVFNRNTIQTDLQRVFGLGIFEDVKVALNPGKDPRQVVVVLNVAEKNSGSIAAGAGFSSASGLFGTLSYQQQNFRGRNQKIGAELVLGTRELLFDLSFTDPWIKGDPYRTSFTTNIFRRQSISLVFDGDDTTIRLPNGDEPRVQRVGGGFSFSRPLAKNPFVKANWVASLGMIYQHVTIRDADGVLSPRANTGELLSFSNSGVDDLTTIVFGLTRDRRNDPLLPTKGSLLRMGMEQSIPVGSGSILFNRVRASYTYFIPVRFVSFRPGPQSLAFNFQTGGVFGDLPPYEAFALGGSNSVRGYADGELGSGRYFVQGTAEYRFPLFSILSGALFFDAASDLGSGSSVPGDPSGARGLPGSGFGGGLGVRINSPIGPIRVDYGINNEGDGRFSFGIGQRF</sequence>